<dbReference type="InParanoid" id="A0A0D0E282"/>
<feature type="non-terminal residue" evidence="1">
    <location>
        <position position="1"/>
    </location>
</feature>
<dbReference type="EMBL" id="KN825095">
    <property type="protein sequence ID" value="KIK94619.1"/>
    <property type="molecule type" value="Genomic_DNA"/>
</dbReference>
<proteinExistence type="predicted"/>
<sequence length="96" mass="11307">QMMQIFICGIQDLPNNVLQSAVLKKYALAERSHHQLLLATWNLEGMKCRVHMLEKIQCRIEETHSQEIRTRRMNCFMAISFLPLLRQQIEMPLNSP</sequence>
<dbReference type="HOGENOM" id="CLU_2365309_0_0_1"/>
<dbReference type="OrthoDB" id="2649605at2759"/>
<dbReference type="AlphaFoldDB" id="A0A0D0E282"/>
<reference evidence="1 2" key="1">
    <citation type="submission" date="2014-04" db="EMBL/GenBank/DDBJ databases">
        <authorList>
            <consortium name="DOE Joint Genome Institute"/>
            <person name="Kuo A."/>
            <person name="Kohler A."/>
            <person name="Jargeat P."/>
            <person name="Nagy L.G."/>
            <person name="Floudas D."/>
            <person name="Copeland A."/>
            <person name="Barry K.W."/>
            <person name="Cichocki N."/>
            <person name="Veneault-Fourrey C."/>
            <person name="LaButti K."/>
            <person name="Lindquist E.A."/>
            <person name="Lipzen A."/>
            <person name="Lundell T."/>
            <person name="Morin E."/>
            <person name="Murat C."/>
            <person name="Sun H."/>
            <person name="Tunlid A."/>
            <person name="Henrissat B."/>
            <person name="Grigoriev I.V."/>
            <person name="Hibbett D.S."/>
            <person name="Martin F."/>
            <person name="Nordberg H.P."/>
            <person name="Cantor M.N."/>
            <person name="Hua S.X."/>
        </authorList>
    </citation>
    <scope>NUCLEOTIDE SEQUENCE [LARGE SCALE GENOMIC DNA]</scope>
    <source>
        <strain evidence="1 2">Ve08.2h10</strain>
    </source>
</reference>
<accession>A0A0D0E282</accession>
<dbReference type="Proteomes" id="UP000054538">
    <property type="component" value="Unassembled WGS sequence"/>
</dbReference>
<evidence type="ECO:0000313" key="1">
    <source>
        <dbReference type="EMBL" id="KIK94619.1"/>
    </source>
</evidence>
<evidence type="ECO:0000313" key="2">
    <source>
        <dbReference type="Proteomes" id="UP000054538"/>
    </source>
</evidence>
<protein>
    <submittedName>
        <fullName evidence="1">Uncharacterized protein</fullName>
    </submittedName>
</protein>
<name>A0A0D0E282_9AGAM</name>
<gene>
    <name evidence="1" type="ORF">PAXRUDRAFT_142487</name>
</gene>
<reference evidence="2" key="2">
    <citation type="submission" date="2015-01" db="EMBL/GenBank/DDBJ databases">
        <title>Evolutionary Origins and Diversification of the Mycorrhizal Mutualists.</title>
        <authorList>
            <consortium name="DOE Joint Genome Institute"/>
            <consortium name="Mycorrhizal Genomics Consortium"/>
            <person name="Kohler A."/>
            <person name="Kuo A."/>
            <person name="Nagy L.G."/>
            <person name="Floudas D."/>
            <person name="Copeland A."/>
            <person name="Barry K.W."/>
            <person name="Cichocki N."/>
            <person name="Veneault-Fourrey C."/>
            <person name="LaButti K."/>
            <person name="Lindquist E.A."/>
            <person name="Lipzen A."/>
            <person name="Lundell T."/>
            <person name="Morin E."/>
            <person name="Murat C."/>
            <person name="Riley R."/>
            <person name="Ohm R."/>
            <person name="Sun H."/>
            <person name="Tunlid A."/>
            <person name="Henrissat B."/>
            <person name="Grigoriev I.V."/>
            <person name="Hibbett D.S."/>
            <person name="Martin F."/>
        </authorList>
    </citation>
    <scope>NUCLEOTIDE SEQUENCE [LARGE SCALE GENOMIC DNA]</scope>
    <source>
        <strain evidence="2">Ve08.2h10</strain>
    </source>
</reference>
<organism evidence="1 2">
    <name type="scientific">Paxillus rubicundulus Ve08.2h10</name>
    <dbReference type="NCBI Taxonomy" id="930991"/>
    <lineage>
        <taxon>Eukaryota</taxon>
        <taxon>Fungi</taxon>
        <taxon>Dikarya</taxon>
        <taxon>Basidiomycota</taxon>
        <taxon>Agaricomycotina</taxon>
        <taxon>Agaricomycetes</taxon>
        <taxon>Agaricomycetidae</taxon>
        <taxon>Boletales</taxon>
        <taxon>Paxilineae</taxon>
        <taxon>Paxillaceae</taxon>
        <taxon>Paxillus</taxon>
    </lineage>
</organism>
<keyword evidence="2" id="KW-1185">Reference proteome</keyword>